<dbReference type="GO" id="GO:0005524">
    <property type="term" value="F:ATP binding"/>
    <property type="evidence" value="ECO:0007669"/>
    <property type="project" value="UniProtKB-KW"/>
</dbReference>
<dbReference type="CDD" id="cd18793">
    <property type="entry name" value="SF2_C_SNF"/>
    <property type="match status" value="1"/>
</dbReference>
<keyword evidence="5" id="KW-0347">Helicase</keyword>
<evidence type="ECO:0000259" key="9">
    <source>
        <dbReference type="PROSITE" id="PS51194"/>
    </source>
</evidence>
<dbReference type="Pfam" id="PF00271">
    <property type="entry name" value="Helicase_C"/>
    <property type="match status" value="1"/>
</dbReference>
<dbReference type="InterPro" id="IPR044574">
    <property type="entry name" value="ARIP4-like"/>
</dbReference>
<dbReference type="GO" id="GO:0005634">
    <property type="term" value="C:nucleus"/>
    <property type="evidence" value="ECO:0007669"/>
    <property type="project" value="UniProtKB-SubCell"/>
</dbReference>
<dbReference type="InterPro" id="IPR027417">
    <property type="entry name" value="P-loop_NTPase"/>
</dbReference>
<comment type="similarity">
    <text evidence="2">Belongs to the SNF2/RAD54 helicase family.</text>
</comment>
<evidence type="ECO:0000256" key="1">
    <source>
        <dbReference type="ARBA" id="ARBA00004123"/>
    </source>
</evidence>
<comment type="subcellular location">
    <subcellularLocation>
        <location evidence="1">Nucleus</location>
    </subcellularLocation>
</comment>
<dbReference type="GO" id="GO:0004386">
    <property type="term" value="F:helicase activity"/>
    <property type="evidence" value="ECO:0007669"/>
    <property type="project" value="UniProtKB-KW"/>
</dbReference>
<sequence>DVTSVEYSSKMAVIVAIATECRNMDDKLIIVSHSILCLDYLEALFEKLQFKTVRIDGSTFPSERQPIIERFGNDDTQDIMLLSSRAGSLGVNITSANRMILCDSDWNPQHDEQSVGRVYRYGQIKDVFIYRFYTYTTMEHKLLYQSIHKRGLASRVVDNEKLLPQDKREMKKYYAIPEEPTTENDNDNSNLLSTIPLEERDTLLRNITQQKEQSNVTTI</sequence>
<feature type="non-terminal residue" evidence="10">
    <location>
        <position position="1"/>
    </location>
</feature>
<dbReference type="AlphaFoldDB" id="A0A8H7VIV0"/>
<accession>A0A8H7VIV0</accession>
<evidence type="ECO:0000313" key="11">
    <source>
        <dbReference type="Proteomes" id="UP000646827"/>
    </source>
</evidence>
<name>A0A8H7VIV0_9FUNG</name>
<dbReference type="EMBL" id="JAEPRB010000252">
    <property type="protein sequence ID" value="KAG2218093.1"/>
    <property type="molecule type" value="Genomic_DNA"/>
</dbReference>
<keyword evidence="11" id="KW-1185">Reference proteome</keyword>
<keyword evidence="6" id="KW-0067">ATP-binding</keyword>
<evidence type="ECO:0000256" key="5">
    <source>
        <dbReference type="ARBA" id="ARBA00022806"/>
    </source>
</evidence>
<evidence type="ECO:0000256" key="8">
    <source>
        <dbReference type="ARBA" id="ARBA00023242"/>
    </source>
</evidence>
<protein>
    <recommendedName>
        <fullName evidence="9">Helicase C-terminal domain-containing protein</fullName>
    </recommendedName>
</protein>
<keyword evidence="4" id="KW-0378">Hydrolase</keyword>
<evidence type="ECO:0000256" key="2">
    <source>
        <dbReference type="ARBA" id="ARBA00007025"/>
    </source>
</evidence>
<dbReference type="PANTHER" id="PTHR45797">
    <property type="entry name" value="RAD54-LIKE"/>
    <property type="match status" value="1"/>
</dbReference>
<dbReference type="GO" id="GO:0003677">
    <property type="term" value="F:DNA binding"/>
    <property type="evidence" value="ECO:0007669"/>
    <property type="project" value="UniProtKB-KW"/>
</dbReference>
<organism evidence="10 11">
    <name type="scientific">Circinella minor</name>
    <dbReference type="NCBI Taxonomy" id="1195481"/>
    <lineage>
        <taxon>Eukaryota</taxon>
        <taxon>Fungi</taxon>
        <taxon>Fungi incertae sedis</taxon>
        <taxon>Mucoromycota</taxon>
        <taxon>Mucoromycotina</taxon>
        <taxon>Mucoromycetes</taxon>
        <taxon>Mucorales</taxon>
        <taxon>Lichtheimiaceae</taxon>
        <taxon>Circinella</taxon>
    </lineage>
</organism>
<evidence type="ECO:0000256" key="7">
    <source>
        <dbReference type="ARBA" id="ARBA00023125"/>
    </source>
</evidence>
<dbReference type="PROSITE" id="PS51194">
    <property type="entry name" value="HELICASE_CTER"/>
    <property type="match status" value="1"/>
</dbReference>
<gene>
    <name evidence="10" type="ORF">INT45_000016</name>
</gene>
<dbReference type="InterPro" id="IPR049730">
    <property type="entry name" value="SNF2/RAD54-like_C"/>
</dbReference>
<comment type="caution">
    <text evidence="10">The sequence shown here is derived from an EMBL/GenBank/DDBJ whole genome shotgun (WGS) entry which is preliminary data.</text>
</comment>
<reference evidence="10 11" key="1">
    <citation type="submission" date="2020-12" db="EMBL/GenBank/DDBJ databases">
        <title>Metabolic potential, ecology and presence of endohyphal bacteria is reflected in genomic diversity of Mucoromycotina.</title>
        <authorList>
            <person name="Muszewska A."/>
            <person name="Okrasinska A."/>
            <person name="Steczkiewicz K."/>
            <person name="Drgas O."/>
            <person name="Orlowska M."/>
            <person name="Perlinska-Lenart U."/>
            <person name="Aleksandrzak-Piekarczyk T."/>
            <person name="Szatraj K."/>
            <person name="Zielenkiewicz U."/>
            <person name="Pilsyk S."/>
            <person name="Malc E."/>
            <person name="Mieczkowski P."/>
            <person name="Kruszewska J.S."/>
            <person name="Biernat P."/>
            <person name="Pawlowska J."/>
        </authorList>
    </citation>
    <scope>NUCLEOTIDE SEQUENCE [LARGE SCALE GENOMIC DNA]</scope>
    <source>
        <strain evidence="10 11">CBS 142.35</strain>
    </source>
</reference>
<dbReference type="Gene3D" id="3.40.50.300">
    <property type="entry name" value="P-loop containing nucleotide triphosphate hydrolases"/>
    <property type="match status" value="1"/>
</dbReference>
<dbReference type="SUPFAM" id="SSF52540">
    <property type="entry name" value="P-loop containing nucleoside triphosphate hydrolases"/>
    <property type="match status" value="1"/>
</dbReference>
<keyword evidence="7" id="KW-0238">DNA-binding</keyword>
<proteinExistence type="inferred from homology"/>
<evidence type="ECO:0000256" key="6">
    <source>
        <dbReference type="ARBA" id="ARBA00022840"/>
    </source>
</evidence>
<evidence type="ECO:0000256" key="3">
    <source>
        <dbReference type="ARBA" id="ARBA00022741"/>
    </source>
</evidence>
<dbReference type="SMART" id="SM00490">
    <property type="entry name" value="HELICc"/>
    <property type="match status" value="1"/>
</dbReference>
<evidence type="ECO:0000256" key="4">
    <source>
        <dbReference type="ARBA" id="ARBA00022801"/>
    </source>
</evidence>
<evidence type="ECO:0000313" key="10">
    <source>
        <dbReference type="EMBL" id="KAG2218093.1"/>
    </source>
</evidence>
<dbReference type="OrthoDB" id="2020972at2759"/>
<dbReference type="InterPro" id="IPR001650">
    <property type="entry name" value="Helicase_C-like"/>
</dbReference>
<dbReference type="PANTHER" id="PTHR45797:SF1">
    <property type="entry name" value="HELICASE ARIP4"/>
    <property type="match status" value="1"/>
</dbReference>
<feature type="domain" description="Helicase C-terminal" evidence="9">
    <location>
        <begin position="13"/>
        <end position="163"/>
    </location>
</feature>
<dbReference type="GO" id="GO:0016887">
    <property type="term" value="F:ATP hydrolysis activity"/>
    <property type="evidence" value="ECO:0007669"/>
    <property type="project" value="InterPro"/>
</dbReference>
<dbReference type="Proteomes" id="UP000646827">
    <property type="component" value="Unassembled WGS sequence"/>
</dbReference>
<keyword evidence="3" id="KW-0547">Nucleotide-binding</keyword>
<keyword evidence="8" id="KW-0539">Nucleus</keyword>